<name>A0A5B8SRI5_9GAMM</name>
<evidence type="ECO:0000256" key="2">
    <source>
        <dbReference type="SAM" id="SignalP"/>
    </source>
</evidence>
<protein>
    <recommendedName>
        <fullName evidence="5">YtxH domain-containing protein</fullName>
    </recommendedName>
</protein>
<feature type="chain" id="PRO_5022771076" description="YtxH domain-containing protein" evidence="2">
    <location>
        <begin position="25"/>
        <end position="65"/>
    </location>
</feature>
<gene>
    <name evidence="3" type="ORF">FGL86_07055</name>
</gene>
<dbReference type="KEGG" id="paur:FGL86_07055"/>
<feature type="region of interest" description="Disordered" evidence="1">
    <location>
        <begin position="26"/>
        <end position="65"/>
    </location>
</feature>
<keyword evidence="2" id="KW-0732">Signal</keyword>
<evidence type="ECO:0000256" key="1">
    <source>
        <dbReference type="SAM" id="MobiDB-lite"/>
    </source>
</evidence>
<dbReference type="OrthoDB" id="5772858at2"/>
<dbReference type="PROSITE" id="PS51257">
    <property type="entry name" value="PROKAR_LIPOPROTEIN"/>
    <property type="match status" value="1"/>
</dbReference>
<proteinExistence type="predicted"/>
<feature type="signal peptide" evidence="2">
    <location>
        <begin position="1"/>
        <end position="24"/>
    </location>
</feature>
<dbReference type="Proteomes" id="UP000321272">
    <property type="component" value="Chromosome"/>
</dbReference>
<keyword evidence="4" id="KW-1185">Reference proteome</keyword>
<evidence type="ECO:0008006" key="5">
    <source>
        <dbReference type="Google" id="ProtNLM"/>
    </source>
</evidence>
<dbReference type="RefSeq" id="WP_147183910.1">
    <property type="nucleotide sequence ID" value="NZ_CP042382.1"/>
</dbReference>
<sequence>MNASLLRKLGIALLMALMLGGVAACDNEGPAEQAGENVDEAVDDAGDSMEEMGDNVEESAEDAQN</sequence>
<evidence type="ECO:0000313" key="4">
    <source>
        <dbReference type="Proteomes" id="UP000321272"/>
    </source>
</evidence>
<evidence type="ECO:0000313" key="3">
    <source>
        <dbReference type="EMBL" id="QEA38854.1"/>
    </source>
</evidence>
<accession>A0A5B8SRI5</accession>
<dbReference type="AlphaFoldDB" id="A0A5B8SRI5"/>
<reference evidence="3 4" key="1">
    <citation type="submission" date="2019-06" db="EMBL/GenBank/DDBJ databases">
        <title>Genome analyses of bacteria isolated from kimchi.</title>
        <authorList>
            <person name="Lee S."/>
            <person name="Ahn S."/>
            <person name="Roh S."/>
        </authorList>
    </citation>
    <scope>NUCLEOTIDE SEQUENCE [LARGE SCALE GENOMIC DNA]</scope>
    <source>
        <strain evidence="3 4">CBA4606</strain>
    </source>
</reference>
<feature type="compositionally biased region" description="Acidic residues" evidence="1">
    <location>
        <begin position="37"/>
        <end position="65"/>
    </location>
</feature>
<organism evidence="3 4">
    <name type="scientific">Pistricoccus aurantiacus</name>
    <dbReference type="NCBI Taxonomy" id="1883414"/>
    <lineage>
        <taxon>Bacteria</taxon>
        <taxon>Pseudomonadati</taxon>
        <taxon>Pseudomonadota</taxon>
        <taxon>Gammaproteobacteria</taxon>
        <taxon>Oceanospirillales</taxon>
        <taxon>Halomonadaceae</taxon>
        <taxon>Pistricoccus</taxon>
    </lineage>
</organism>
<dbReference type="EMBL" id="CP042382">
    <property type="protein sequence ID" value="QEA38854.1"/>
    <property type="molecule type" value="Genomic_DNA"/>
</dbReference>